<proteinExistence type="predicted"/>
<dbReference type="Pfam" id="PF16242">
    <property type="entry name" value="Pyrid_ox_like"/>
    <property type="match status" value="1"/>
</dbReference>
<evidence type="ECO:0000313" key="2">
    <source>
        <dbReference type="EMBL" id="GGX67592.1"/>
    </source>
</evidence>
<name>A0A918NH91_9PROT</name>
<evidence type="ECO:0000313" key="3">
    <source>
        <dbReference type="Proteomes" id="UP000600865"/>
    </source>
</evidence>
<dbReference type="InterPro" id="IPR052917">
    <property type="entry name" value="Stress-Dev_Protein"/>
</dbReference>
<dbReference type="Gene3D" id="2.30.110.10">
    <property type="entry name" value="Electron Transport, Fmn-binding Protein, Chain A"/>
    <property type="match status" value="1"/>
</dbReference>
<organism evidence="2 3">
    <name type="scientific">Litorimonas cladophorae</name>
    <dbReference type="NCBI Taxonomy" id="1220491"/>
    <lineage>
        <taxon>Bacteria</taxon>
        <taxon>Pseudomonadati</taxon>
        <taxon>Pseudomonadota</taxon>
        <taxon>Alphaproteobacteria</taxon>
        <taxon>Maricaulales</taxon>
        <taxon>Robiginitomaculaceae</taxon>
    </lineage>
</organism>
<reference evidence="2 3" key="1">
    <citation type="journal article" date="2014" name="Int. J. Syst. Evol. Microbiol.">
        <title>Complete genome sequence of Corynebacterium casei LMG S-19264T (=DSM 44701T), isolated from a smear-ripened cheese.</title>
        <authorList>
            <consortium name="US DOE Joint Genome Institute (JGI-PGF)"/>
            <person name="Walter F."/>
            <person name="Albersmeier A."/>
            <person name="Kalinowski J."/>
            <person name="Ruckert C."/>
        </authorList>
    </citation>
    <scope>NUCLEOTIDE SEQUENCE [LARGE SCALE GENOMIC DNA]</scope>
    <source>
        <strain evidence="2 3">KCTC 23968</strain>
    </source>
</reference>
<dbReference type="RefSeq" id="WP_189584259.1">
    <property type="nucleotide sequence ID" value="NZ_BMYV01000002.1"/>
</dbReference>
<protein>
    <submittedName>
        <fullName evidence="2">General stress protein</fullName>
    </submittedName>
</protein>
<dbReference type="SUPFAM" id="SSF50475">
    <property type="entry name" value="FMN-binding split barrel"/>
    <property type="match status" value="1"/>
</dbReference>
<dbReference type="PANTHER" id="PTHR34818:SF1">
    <property type="entry name" value="PROTEIN BLI-3"/>
    <property type="match status" value="1"/>
</dbReference>
<dbReference type="AlphaFoldDB" id="A0A918NH91"/>
<dbReference type="EMBL" id="BMYV01000002">
    <property type="protein sequence ID" value="GGX67592.1"/>
    <property type="molecule type" value="Genomic_DNA"/>
</dbReference>
<sequence length="170" mass="19291">MADLKDFKENPQKQLLEHLKDARCVMLGSPNPGEHMQPMAPQLDDDMIENDSGAIYFFSDRTSDLGKAVLNMDKDVMMTYMEKDYQACVRGRLFPNTNPAVIDRFWNSIVASWYPGGKTDPKMLVLRFEMKDAALWASTGNPIKFFYETTKANMTDTLPDVGDKAHIKVS</sequence>
<dbReference type="InterPro" id="IPR012349">
    <property type="entry name" value="Split_barrel_FMN-bd"/>
</dbReference>
<keyword evidence="3" id="KW-1185">Reference proteome</keyword>
<feature type="domain" description="General stress protein FMN-binding split barrel" evidence="1">
    <location>
        <begin position="12"/>
        <end position="160"/>
    </location>
</feature>
<dbReference type="PANTHER" id="PTHR34818">
    <property type="entry name" value="PROTEIN BLI-3"/>
    <property type="match status" value="1"/>
</dbReference>
<gene>
    <name evidence="2" type="ORF">GCM10011309_16670</name>
</gene>
<accession>A0A918NH91</accession>
<dbReference type="Proteomes" id="UP000600865">
    <property type="component" value="Unassembled WGS sequence"/>
</dbReference>
<evidence type="ECO:0000259" key="1">
    <source>
        <dbReference type="Pfam" id="PF16242"/>
    </source>
</evidence>
<comment type="caution">
    <text evidence="2">The sequence shown here is derived from an EMBL/GenBank/DDBJ whole genome shotgun (WGS) entry which is preliminary data.</text>
</comment>
<dbReference type="InterPro" id="IPR038725">
    <property type="entry name" value="YdaG_split_barrel_FMN-bd"/>
</dbReference>